<keyword evidence="6 15" id="KW-0812">Transmembrane</keyword>
<keyword evidence="7" id="KW-0479">Metal-binding</keyword>
<keyword evidence="10" id="KW-0862">Zinc</keyword>
<evidence type="ECO:0000313" key="17">
    <source>
        <dbReference type="EMBL" id="KAE8125823.1"/>
    </source>
</evidence>
<evidence type="ECO:0000256" key="8">
    <source>
        <dbReference type="ARBA" id="ARBA00022771"/>
    </source>
</evidence>
<sequence length="183" mass="20820">MSDPHESFVPATSSHYTLSLDLPTSITVCIILVFFISLLCQGLCKFFHWRWPDMRPADYDLEQGDGIRRPDIVSSTSQQAAFYQAIIQNNIRTLETLDSFMRDVGEKRGQRLRASEKLPPLVCYGSHEMMSSCSDCAICLEDFADGDKCQVFPTCNHTFHSNCIDVWLKKKLTCPICRNILDV</sequence>
<evidence type="ECO:0000256" key="9">
    <source>
        <dbReference type="ARBA" id="ARBA00022786"/>
    </source>
</evidence>
<reference evidence="17 18" key="1">
    <citation type="submission" date="2019-06" db="EMBL/GenBank/DDBJ databases">
        <title>A chromosomal-level reference genome of Carpinus fangiana (Coryloideae, Betulaceae).</title>
        <authorList>
            <person name="Yang X."/>
            <person name="Wang Z."/>
            <person name="Zhang L."/>
            <person name="Hao G."/>
            <person name="Liu J."/>
            <person name="Yang Y."/>
        </authorList>
    </citation>
    <scope>NUCLEOTIDE SEQUENCE [LARGE SCALE GENOMIC DNA]</scope>
    <source>
        <strain evidence="17">Cfa_2016G</strain>
        <tissue evidence="17">Leaf</tissue>
    </source>
</reference>
<name>A0A5N6RX54_9ROSI</name>
<evidence type="ECO:0000256" key="4">
    <source>
        <dbReference type="ARBA" id="ARBA00012483"/>
    </source>
</evidence>
<dbReference type="GO" id="GO:0008270">
    <property type="term" value="F:zinc ion binding"/>
    <property type="evidence" value="ECO:0007669"/>
    <property type="project" value="UniProtKB-KW"/>
</dbReference>
<evidence type="ECO:0000256" key="3">
    <source>
        <dbReference type="ARBA" id="ARBA00004906"/>
    </source>
</evidence>
<gene>
    <name evidence="17" type="ORF">FH972_020593</name>
</gene>
<evidence type="ECO:0000256" key="7">
    <source>
        <dbReference type="ARBA" id="ARBA00022723"/>
    </source>
</evidence>
<dbReference type="PANTHER" id="PTHR45768:SF18">
    <property type="entry name" value="RING-H2 FINGER PROTEIN ATL47-RELATED"/>
    <property type="match status" value="1"/>
</dbReference>
<dbReference type="Gene3D" id="3.30.40.10">
    <property type="entry name" value="Zinc/RING finger domain, C3HC4 (zinc finger)"/>
    <property type="match status" value="1"/>
</dbReference>
<evidence type="ECO:0000256" key="14">
    <source>
        <dbReference type="PROSITE-ProRule" id="PRU00175"/>
    </source>
</evidence>
<evidence type="ECO:0000256" key="10">
    <source>
        <dbReference type="ARBA" id="ARBA00022833"/>
    </source>
</evidence>
<dbReference type="GO" id="GO:0061630">
    <property type="term" value="F:ubiquitin protein ligase activity"/>
    <property type="evidence" value="ECO:0007669"/>
    <property type="project" value="UniProtKB-EC"/>
</dbReference>
<dbReference type="CDD" id="cd16454">
    <property type="entry name" value="RING-H2_PA-TM-RING"/>
    <property type="match status" value="1"/>
</dbReference>
<evidence type="ECO:0000256" key="12">
    <source>
        <dbReference type="ARBA" id="ARBA00023136"/>
    </source>
</evidence>
<dbReference type="Pfam" id="PF13639">
    <property type="entry name" value="zf-RING_2"/>
    <property type="match status" value="1"/>
</dbReference>
<keyword evidence="9" id="KW-0833">Ubl conjugation pathway</keyword>
<protein>
    <recommendedName>
        <fullName evidence="4">RING-type E3 ubiquitin transferase</fullName>
        <ecNumber evidence="4">2.3.2.27</ecNumber>
    </recommendedName>
</protein>
<dbReference type="OrthoDB" id="9984778at2759"/>
<dbReference type="InterPro" id="IPR013083">
    <property type="entry name" value="Znf_RING/FYVE/PHD"/>
</dbReference>
<dbReference type="SMART" id="SM00184">
    <property type="entry name" value="RING"/>
    <property type="match status" value="1"/>
</dbReference>
<comment type="subcellular location">
    <subcellularLocation>
        <location evidence="2">Membrane</location>
        <topology evidence="2">Single-pass membrane protein</topology>
    </subcellularLocation>
</comment>
<accession>A0A5N6RX54</accession>
<dbReference type="AlphaFoldDB" id="A0A5N6RX54"/>
<organism evidence="17 18">
    <name type="scientific">Carpinus fangiana</name>
    <dbReference type="NCBI Taxonomy" id="176857"/>
    <lineage>
        <taxon>Eukaryota</taxon>
        <taxon>Viridiplantae</taxon>
        <taxon>Streptophyta</taxon>
        <taxon>Embryophyta</taxon>
        <taxon>Tracheophyta</taxon>
        <taxon>Spermatophyta</taxon>
        <taxon>Magnoliopsida</taxon>
        <taxon>eudicotyledons</taxon>
        <taxon>Gunneridae</taxon>
        <taxon>Pentapetalae</taxon>
        <taxon>rosids</taxon>
        <taxon>fabids</taxon>
        <taxon>Fagales</taxon>
        <taxon>Betulaceae</taxon>
        <taxon>Carpinus</taxon>
    </lineage>
</organism>
<dbReference type="EMBL" id="CM017328">
    <property type="protein sequence ID" value="KAE8125823.1"/>
    <property type="molecule type" value="Genomic_DNA"/>
</dbReference>
<keyword evidence="11 15" id="KW-1133">Transmembrane helix</keyword>
<evidence type="ECO:0000256" key="11">
    <source>
        <dbReference type="ARBA" id="ARBA00022989"/>
    </source>
</evidence>
<dbReference type="PANTHER" id="PTHR45768">
    <property type="entry name" value="E3 UBIQUITIN-PROTEIN LIGASE RNF13-LIKE"/>
    <property type="match status" value="1"/>
</dbReference>
<evidence type="ECO:0000256" key="15">
    <source>
        <dbReference type="SAM" id="Phobius"/>
    </source>
</evidence>
<evidence type="ECO:0000313" key="18">
    <source>
        <dbReference type="Proteomes" id="UP000327013"/>
    </source>
</evidence>
<evidence type="ECO:0000256" key="1">
    <source>
        <dbReference type="ARBA" id="ARBA00000900"/>
    </source>
</evidence>
<keyword evidence="12 15" id="KW-0472">Membrane</keyword>
<evidence type="ECO:0000256" key="13">
    <source>
        <dbReference type="ARBA" id="ARBA00024209"/>
    </source>
</evidence>
<evidence type="ECO:0000256" key="5">
    <source>
        <dbReference type="ARBA" id="ARBA00022679"/>
    </source>
</evidence>
<dbReference type="PROSITE" id="PS50089">
    <property type="entry name" value="ZF_RING_2"/>
    <property type="match status" value="1"/>
</dbReference>
<dbReference type="SUPFAM" id="SSF57850">
    <property type="entry name" value="RING/U-box"/>
    <property type="match status" value="1"/>
</dbReference>
<comment type="pathway">
    <text evidence="3">Protein modification; protein ubiquitination.</text>
</comment>
<comment type="catalytic activity">
    <reaction evidence="1">
        <text>S-ubiquitinyl-[E2 ubiquitin-conjugating enzyme]-L-cysteine + [acceptor protein]-L-lysine = [E2 ubiquitin-conjugating enzyme]-L-cysteine + N(6)-ubiquitinyl-[acceptor protein]-L-lysine.</text>
        <dbReference type="EC" id="2.3.2.27"/>
    </reaction>
</comment>
<evidence type="ECO:0000256" key="2">
    <source>
        <dbReference type="ARBA" id="ARBA00004167"/>
    </source>
</evidence>
<dbReference type="GO" id="GO:0016020">
    <property type="term" value="C:membrane"/>
    <property type="evidence" value="ECO:0007669"/>
    <property type="project" value="UniProtKB-SubCell"/>
</dbReference>
<feature type="domain" description="RING-type" evidence="16">
    <location>
        <begin position="136"/>
        <end position="178"/>
    </location>
</feature>
<dbReference type="Proteomes" id="UP000327013">
    <property type="component" value="Chromosome 8"/>
</dbReference>
<evidence type="ECO:0000256" key="6">
    <source>
        <dbReference type="ARBA" id="ARBA00022692"/>
    </source>
</evidence>
<keyword evidence="8 14" id="KW-0863">Zinc-finger</keyword>
<comment type="similarity">
    <text evidence="13">Belongs to the RING-type zinc finger family. ATL subfamily.</text>
</comment>
<proteinExistence type="inferred from homology"/>
<dbReference type="EC" id="2.3.2.27" evidence="4"/>
<keyword evidence="5" id="KW-0808">Transferase</keyword>
<keyword evidence="18" id="KW-1185">Reference proteome</keyword>
<evidence type="ECO:0000259" key="16">
    <source>
        <dbReference type="PROSITE" id="PS50089"/>
    </source>
</evidence>
<feature type="transmembrane region" description="Helical" evidence="15">
    <location>
        <begin position="25"/>
        <end position="47"/>
    </location>
</feature>
<dbReference type="InterPro" id="IPR001841">
    <property type="entry name" value="Znf_RING"/>
</dbReference>